<organism evidence="1 2">
    <name type="scientific">Colletotrichum kahawae</name>
    <name type="common">Coffee berry disease fungus</name>
    <dbReference type="NCBI Taxonomy" id="34407"/>
    <lineage>
        <taxon>Eukaryota</taxon>
        <taxon>Fungi</taxon>
        <taxon>Dikarya</taxon>
        <taxon>Ascomycota</taxon>
        <taxon>Pezizomycotina</taxon>
        <taxon>Sordariomycetes</taxon>
        <taxon>Hypocreomycetidae</taxon>
        <taxon>Glomerellales</taxon>
        <taxon>Glomerellaceae</taxon>
        <taxon>Colletotrichum</taxon>
        <taxon>Colletotrichum gloeosporioides species complex</taxon>
    </lineage>
</organism>
<proteinExistence type="predicted"/>
<name>A0AAE0D1C4_COLKA</name>
<reference evidence="1" key="1">
    <citation type="submission" date="2023-02" db="EMBL/GenBank/DDBJ databases">
        <title>Colletotrichum kahawae CIFC_Que2 genome sequencing and assembly.</title>
        <authorList>
            <person name="Baroncelli R."/>
        </authorList>
    </citation>
    <scope>NUCLEOTIDE SEQUENCE</scope>
    <source>
        <strain evidence="1">CIFC_Que2</strain>
    </source>
</reference>
<protein>
    <submittedName>
        <fullName evidence="1">Uncharacterized protein</fullName>
    </submittedName>
</protein>
<comment type="caution">
    <text evidence="1">The sequence shown here is derived from an EMBL/GenBank/DDBJ whole genome shotgun (WGS) entry which is preliminary data.</text>
</comment>
<sequence>MQFLEDISLTFDDYESESELDTHKNDANFKAQSSIPDTEPDFSWDFVPRPDIPLGNVDMSFEKWPGNRRSSNARHYRLHLSPTFLLLRLRFTGIFKTFHIH</sequence>
<gene>
    <name evidence="1" type="ORF">CKAH01_18861</name>
</gene>
<dbReference type="EMBL" id="VYYT01000406">
    <property type="protein sequence ID" value="KAK2737187.1"/>
    <property type="molecule type" value="Genomic_DNA"/>
</dbReference>
<evidence type="ECO:0000313" key="2">
    <source>
        <dbReference type="Proteomes" id="UP001281614"/>
    </source>
</evidence>
<dbReference type="AlphaFoldDB" id="A0AAE0D1C4"/>
<keyword evidence="2" id="KW-1185">Reference proteome</keyword>
<evidence type="ECO:0000313" key="1">
    <source>
        <dbReference type="EMBL" id="KAK2737187.1"/>
    </source>
</evidence>
<dbReference type="Proteomes" id="UP001281614">
    <property type="component" value="Unassembled WGS sequence"/>
</dbReference>
<accession>A0AAE0D1C4</accession>